<feature type="compositionally biased region" description="Acidic residues" evidence="5">
    <location>
        <begin position="806"/>
        <end position="834"/>
    </location>
</feature>
<dbReference type="Pfam" id="PF08572">
    <property type="entry name" value="PRP3"/>
    <property type="match status" value="1"/>
</dbReference>
<evidence type="ECO:0000256" key="3">
    <source>
        <dbReference type="ARBA" id="ARBA00023187"/>
    </source>
</evidence>
<keyword evidence="2" id="KW-0507">mRNA processing</keyword>
<evidence type="ECO:0000313" key="9">
    <source>
        <dbReference type="Proteomes" id="UP001530293"/>
    </source>
</evidence>
<dbReference type="GO" id="GO:0008380">
    <property type="term" value="P:RNA splicing"/>
    <property type="evidence" value="ECO:0007669"/>
    <property type="project" value="UniProtKB-KW"/>
</dbReference>
<comment type="caution">
    <text evidence="8">The sequence shown here is derived from an EMBL/GenBank/DDBJ whole genome shotgun (WGS) entry which is preliminary data.</text>
</comment>
<feature type="region of interest" description="Disordered" evidence="5">
    <location>
        <begin position="281"/>
        <end position="322"/>
    </location>
</feature>
<dbReference type="Proteomes" id="UP001530293">
    <property type="component" value="Unassembled WGS sequence"/>
</dbReference>
<proteinExistence type="predicted"/>
<dbReference type="Pfam" id="PF06544">
    <property type="entry name" value="Prp3_C"/>
    <property type="match status" value="1"/>
</dbReference>
<protein>
    <submittedName>
        <fullName evidence="8">Uncharacterized protein</fullName>
    </submittedName>
</protein>
<evidence type="ECO:0000256" key="5">
    <source>
        <dbReference type="SAM" id="MobiDB-lite"/>
    </source>
</evidence>
<evidence type="ECO:0000259" key="6">
    <source>
        <dbReference type="Pfam" id="PF06544"/>
    </source>
</evidence>
<dbReference type="InterPro" id="IPR027104">
    <property type="entry name" value="Prp3"/>
</dbReference>
<sequence>MVTEPTSSTTTTRRKRRWGDAATVTAEEGGNAIAIATPATAIAAAAIVNAVENVDENGNAMPHQRGSANNNNSTTVVVAATTNPLPPNPPPATTTTTAGGGDAMARAAALQASIRERLAALKARTAAAGTSTAAATAAAATTTIASAAGGGGTIPGPLTSSSIAPTLSLTAAAAMMTTTSPPTTTTIIATTTSTTNNNDDDKNDISQHQHKSKKAKIFELDMSSTAPTRLLERRARREERLLLRSAAAAAEDDNNNNQPREKINPYLAHIIVPSAATTAAALSNDGGKKKMKKDGQKMKKSLQPQPQNLQQQQQQQLQQQTEEDEQLLLLDTRLSAPQKSRPKSRPIHFVEPGTYVALGEKKRSIAMKAEESGYISGRKVGNVVKSVGMGGGGIVAVGGSDVIAIEAYSAAVAAQEEGATNNYYGSSESGKMVGIIEQRLPPRPDAPEIELEDYTTKKRILTSVSDVNVEQNEDAILAALQDAILSGMPHAVEWWDAELLPSKLRKELAEEEGKSIVSRARKLQQQQVGKTDATTTSTTTPVGDAMVDDDATTSNHISSAAVAQFHIQTHRQDELIAKCYKNASISHSKTHTLIQHPVPIFTPAQLAAKEALKNKPPTLHLTKAERKRHRKLRRAERLREQQDLQAAGLIPPPEPRLTLSNYMKVLGDQAVIDPSKMEAVVMNQIQGRKIKHDQMNAERKLSKEQKAAKHAKKLQEDTTQSVHVALFYVKDMSHPYHRTKVDLNAQQNSITGGVLECASIGYYGGGDSGNDGSRGMALVVAEGGEKAVKRYVRLMTVRMRWKGEDFYEDDDDDDNDEDHEDLMVGEDDNEDGDGGVEGGANTEKKEQRRKKFNPNNECELIWSGLVMKRAFHTFMFQSAESAIVARKILEAKGVAHYWDLAMGHVEGKSS</sequence>
<name>A0ABD3MDZ7_9STRA</name>
<evidence type="ECO:0000256" key="4">
    <source>
        <dbReference type="ARBA" id="ARBA00023242"/>
    </source>
</evidence>
<comment type="subcellular location">
    <subcellularLocation>
        <location evidence="1">Nucleus</location>
    </subcellularLocation>
</comment>
<dbReference type="EMBL" id="JALLBG020000187">
    <property type="protein sequence ID" value="KAL3760387.1"/>
    <property type="molecule type" value="Genomic_DNA"/>
</dbReference>
<keyword evidence="4" id="KW-0539">Nucleus</keyword>
<evidence type="ECO:0000259" key="7">
    <source>
        <dbReference type="Pfam" id="PF08572"/>
    </source>
</evidence>
<feature type="region of interest" description="Disordered" evidence="5">
    <location>
        <begin position="806"/>
        <end position="851"/>
    </location>
</feature>
<evidence type="ECO:0000256" key="2">
    <source>
        <dbReference type="ARBA" id="ARBA00022664"/>
    </source>
</evidence>
<keyword evidence="9" id="KW-1185">Reference proteome</keyword>
<dbReference type="GO" id="GO:0006397">
    <property type="term" value="P:mRNA processing"/>
    <property type="evidence" value="ECO:0007669"/>
    <property type="project" value="UniProtKB-KW"/>
</dbReference>
<accession>A0ABD3MDZ7</accession>
<feature type="domain" description="Pre-mRNA-splicing factor 3" evidence="7">
    <location>
        <begin position="481"/>
        <end position="701"/>
    </location>
</feature>
<dbReference type="GO" id="GO:0005634">
    <property type="term" value="C:nucleus"/>
    <property type="evidence" value="ECO:0007669"/>
    <property type="project" value="UniProtKB-SubCell"/>
</dbReference>
<keyword evidence="3" id="KW-0508">mRNA splicing</keyword>
<feature type="domain" description="Small nuclear ribonucleoprotein Prp3 C-terminal" evidence="6">
    <location>
        <begin position="725"/>
        <end position="901"/>
    </location>
</feature>
<dbReference type="PANTHER" id="PTHR14212:SF0">
    <property type="entry name" value="U4_U6 SMALL NUCLEAR RIBONUCLEOPROTEIN PRP3"/>
    <property type="match status" value="1"/>
</dbReference>
<feature type="compositionally biased region" description="Low complexity" evidence="5">
    <location>
        <begin position="531"/>
        <end position="540"/>
    </location>
</feature>
<feature type="region of interest" description="Disordered" evidence="5">
    <location>
        <begin position="519"/>
        <end position="544"/>
    </location>
</feature>
<dbReference type="AlphaFoldDB" id="A0ABD3MDZ7"/>
<evidence type="ECO:0000256" key="1">
    <source>
        <dbReference type="ARBA" id="ARBA00004123"/>
    </source>
</evidence>
<dbReference type="PANTHER" id="PTHR14212">
    <property type="entry name" value="U4/U6-ASSOCIATED RNA SPLICING FACTOR-RELATED"/>
    <property type="match status" value="1"/>
</dbReference>
<dbReference type="CDD" id="cd24162">
    <property type="entry name" value="Prp3_C"/>
    <property type="match status" value="1"/>
</dbReference>
<feature type="region of interest" description="Disordered" evidence="5">
    <location>
        <begin position="190"/>
        <end position="217"/>
    </location>
</feature>
<dbReference type="InterPro" id="IPR010541">
    <property type="entry name" value="Prp3_C"/>
</dbReference>
<organism evidence="8 9">
    <name type="scientific">Discostella pseudostelligera</name>
    <dbReference type="NCBI Taxonomy" id="259834"/>
    <lineage>
        <taxon>Eukaryota</taxon>
        <taxon>Sar</taxon>
        <taxon>Stramenopiles</taxon>
        <taxon>Ochrophyta</taxon>
        <taxon>Bacillariophyta</taxon>
        <taxon>Coscinodiscophyceae</taxon>
        <taxon>Thalassiosirophycidae</taxon>
        <taxon>Stephanodiscales</taxon>
        <taxon>Stephanodiscaceae</taxon>
        <taxon>Discostella</taxon>
    </lineage>
</organism>
<dbReference type="InterPro" id="IPR013881">
    <property type="entry name" value="Pre-mRNA_splic_Prp3_dom"/>
</dbReference>
<gene>
    <name evidence="8" type="ORF">ACHAWU_006179</name>
</gene>
<evidence type="ECO:0000313" key="8">
    <source>
        <dbReference type="EMBL" id="KAL3760387.1"/>
    </source>
</evidence>
<reference evidence="8 9" key="1">
    <citation type="submission" date="2024-10" db="EMBL/GenBank/DDBJ databases">
        <title>Updated reference genomes for cyclostephanoid diatoms.</title>
        <authorList>
            <person name="Roberts W.R."/>
            <person name="Alverson A.J."/>
        </authorList>
    </citation>
    <scope>NUCLEOTIDE SEQUENCE [LARGE SCALE GENOMIC DNA]</scope>
    <source>
        <strain evidence="8 9">AJA232-27</strain>
    </source>
</reference>
<feature type="compositionally biased region" description="Low complexity" evidence="5">
    <location>
        <begin position="302"/>
        <end position="320"/>
    </location>
</feature>